<accession>A0A6B9G6N0</accession>
<dbReference type="EMBL" id="CP024768">
    <property type="protein sequence ID" value="QGY28349.1"/>
    <property type="molecule type" value="Genomic_DNA"/>
</dbReference>
<protein>
    <submittedName>
        <fullName evidence="1">Uncharacterized protein</fullName>
    </submittedName>
</protein>
<gene>
    <name evidence="1" type="ORF">CUN67_05105</name>
</gene>
<evidence type="ECO:0000313" key="2">
    <source>
        <dbReference type="Proteomes" id="UP000502005"/>
    </source>
</evidence>
<reference evidence="1 2" key="1">
    <citation type="submission" date="2017-11" db="EMBL/GenBank/DDBJ databases">
        <title>Genome sequence of Pantoea cypripedii NE1.</title>
        <authorList>
            <person name="Nascimento F.X."/>
        </authorList>
    </citation>
    <scope>NUCLEOTIDE SEQUENCE [LARGE SCALE GENOMIC DNA]</scope>
    <source>
        <strain evidence="1 2">NE1</strain>
    </source>
</reference>
<sequence length="84" mass="9086">MNNWPILTALLCCLVLIGCDNKKITGMIVPHVIKSAGLKNNNTQGLRLAPPPGDTGAKNMLSLERIFSMPENLYISFDAQNASS</sequence>
<proteinExistence type="predicted"/>
<organism evidence="1 2">
    <name type="scientific">Pantoea cypripedii</name>
    <name type="common">Pectobacterium cypripedii</name>
    <name type="synonym">Erwinia cypripedii</name>
    <dbReference type="NCBI Taxonomy" id="55209"/>
    <lineage>
        <taxon>Bacteria</taxon>
        <taxon>Pseudomonadati</taxon>
        <taxon>Pseudomonadota</taxon>
        <taxon>Gammaproteobacteria</taxon>
        <taxon>Enterobacterales</taxon>
        <taxon>Erwiniaceae</taxon>
        <taxon>Pantoea</taxon>
    </lineage>
</organism>
<name>A0A6B9G6N0_PANCY</name>
<dbReference type="AlphaFoldDB" id="A0A6B9G6N0"/>
<dbReference type="Proteomes" id="UP000502005">
    <property type="component" value="Chromosome"/>
</dbReference>
<evidence type="ECO:0000313" key="1">
    <source>
        <dbReference type="EMBL" id="QGY28349.1"/>
    </source>
</evidence>